<proteinExistence type="predicted"/>
<protein>
    <submittedName>
        <fullName evidence="1">Putative phosphodiesterase</fullName>
    </submittedName>
</protein>
<sequence>MPYSSNRADTRWVLAVPVGTHPASTSLVELRDAITAAPLRFRLELVSVTDPPVPAGQVTLTQVQDLPDNEQPTFDPIRNRPPRLTLRPRWLAGVRIGAYR</sequence>
<gene>
    <name evidence="1" type="ORF">Rhow_008090</name>
</gene>
<dbReference type="AlphaFoldDB" id="A0A402CJL1"/>
<comment type="caution">
    <text evidence="1">The sequence shown here is derived from an EMBL/GenBank/DDBJ whole genome shotgun (WGS) entry which is preliminary data.</text>
</comment>
<evidence type="ECO:0000313" key="1">
    <source>
        <dbReference type="EMBL" id="GCE43792.1"/>
    </source>
</evidence>
<evidence type="ECO:0000313" key="2">
    <source>
        <dbReference type="Proteomes" id="UP000287519"/>
    </source>
</evidence>
<accession>A0A402CJL1</accession>
<dbReference type="RefSeq" id="WP_225858457.1">
    <property type="nucleotide sequence ID" value="NZ_BHYM01000080.1"/>
</dbReference>
<organism evidence="1 2">
    <name type="scientific">Rhodococcus wratislaviensis</name>
    <name type="common">Tsukamurella wratislaviensis</name>
    <dbReference type="NCBI Taxonomy" id="44752"/>
    <lineage>
        <taxon>Bacteria</taxon>
        <taxon>Bacillati</taxon>
        <taxon>Actinomycetota</taxon>
        <taxon>Actinomycetes</taxon>
        <taxon>Mycobacteriales</taxon>
        <taxon>Nocardiaceae</taxon>
        <taxon>Rhodococcus</taxon>
    </lineage>
</organism>
<name>A0A402CJL1_RHOWR</name>
<dbReference type="EMBL" id="BHYM01000080">
    <property type="protein sequence ID" value="GCE43792.1"/>
    <property type="molecule type" value="Genomic_DNA"/>
</dbReference>
<reference evidence="1 2" key="1">
    <citation type="submission" date="2018-11" db="EMBL/GenBank/DDBJ databases">
        <title>Microbial catabolism of amino acid.</title>
        <authorList>
            <person name="Hibi M."/>
            <person name="Ogawa J."/>
        </authorList>
    </citation>
    <scope>NUCLEOTIDE SEQUENCE [LARGE SCALE GENOMIC DNA]</scope>
    <source>
        <strain evidence="1 2">C31-06</strain>
    </source>
</reference>
<dbReference type="Proteomes" id="UP000287519">
    <property type="component" value="Unassembled WGS sequence"/>
</dbReference>
<keyword evidence="2" id="KW-1185">Reference proteome</keyword>